<organism evidence="3 4">
    <name type="scientific">Paenibacillus tyrfis</name>
    <dbReference type="NCBI Taxonomy" id="1501230"/>
    <lineage>
        <taxon>Bacteria</taxon>
        <taxon>Bacillati</taxon>
        <taxon>Bacillota</taxon>
        <taxon>Bacilli</taxon>
        <taxon>Bacillales</taxon>
        <taxon>Paenibacillaceae</taxon>
        <taxon>Paenibacillus</taxon>
    </lineage>
</organism>
<comment type="caution">
    <text evidence="3">The sequence shown here is derived from an EMBL/GenBank/DDBJ whole genome shotgun (WGS) entry which is preliminary data.</text>
</comment>
<dbReference type="InterPro" id="IPR049293">
    <property type="entry name" value="DUF6843"/>
</dbReference>
<dbReference type="Proteomes" id="UP000028123">
    <property type="component" value="Unassembled WGS sequence"/>
</dbReference>
<name>A0A081P1X7_9BACL</name>
<reference evidence="3 4" key="1">
    <citation type="submission" date="2014-06" db="EMBL/GenBank/DDBJ databases">
        <title>Draft genome sequence of Paenibacillus sp. MSt1.</title>
        <authorList>
            <person name="Aw Y.K."/>
            <person name="Ong K.S."/>
            <person name="Gan H.M."/>
            <person name="Lee S.M."/>
        </authorList>
    </citation>
    <scope>NUCLEOTIDE SEQUENCE [LARGE SCALE GENOMIC DNA]</scope>
    <source>
        <strain evidence="3 4">MSt1</strain>
    </source>
</reference>
<keyword evidence="1" id="KW-0812">Transmembrane</keyword>
<evidence type="ECO:0000313" key="3">
    <source>
        <dbReference type="EMBL" id="KEQ24700.1"/>
    </source>
</evidence>
<protein>
    <recommendedName>
        <fullName evidence="2">DUF6843 domain-containing protein</fullName>
    </recommendedName>
</protein>
<accession>A0A081P1X7</accession>
<evidence type="ECO:0000259" key="2">
    <source>
        <dbReference type="Pfam" id="PF20862"/>
    </source>
</evidence>
<keyword evidence="1" id="KW-0472">Membrane</keyword>
<proteinExistence type="predicted"/>
<evidence type="ECO:0000313" key="4">
    <source>
        <dbReference type="Proteomes" id="UP000028123"/>
    </source>
</evidence>
<dbReference type="EMBL" id="JNVM01000015">
    <property type="protein sequence ID" value="KEQ24700.1"/>
    <property type="molecule type" value="Genomic_DNA"/>
</dbReference>
<feature type="transmembrane region" description="Helical" evidence="1">
    <location>
        <begin position="6"/>
        <end position="28"/>
    </location>
</feature>
<dbReference type="AlphaFoldDB" id="A0A081P1X7"/>
<sequence length="145" mass="16597">MLKKLYVAYLVVFFGISIGAIIIGSYGINDQKSHIYVLPDGYTGWVEIRYEQEDSPPLPREGAEYVNLIPRTGILNTSDSPTSGEMKFYYLDEQGNRKRIELDMIRTQGMSTKDVLTSNGTREELSVNVFFVGTEQQWNEERSRN</sequence>
<gene>
    <name evidence="3" type="ORF">ET33_08205</name>
</gene>
<keyword evidence="4" id="KW-1185">Reference proteome</keyword>
<dbReference type="eggNOG" id="ENOG5033B5R">
    <property type="taxonomic scope" value="Bacteria"/>
</dbReference>
<feature type="domain" description="DUF6843" evidence="2">
    <location>
        <begin position="32"/>
        <end position="136"/>
    </location>
</feature>
<evidence type="ECO:0000256" key="1">
    <source>
        <dbReference type="SAM" id="Phobius"/>
    </source>
</evidence>
<keyword evidence="1" id="KW-1133">Transmembrane helix</keyword>
<dbReference type="Pfam" id="PF20862">
    <property type="entry name" value="DUF6843"/>
    <property type="match status" value="1"/>
</dbReference>